<dbReference type="EMBL" id="HACG01049891">
    <property type="protein sequence ID" value="CEK96756.1"/>
    <property type="molecule type" value="Transcribed_RNA"/>
</dbReference>
<accession>A0A0B7BWK0</accession>
<sequence length="51" mass="6013">MGMHINGFCDARFKHANYFYPTDVLMQHLMQYYLDHSRAGEEWTPKDGSMA</sequence>
<proteinExistence type="predicted"/>
<organism evidence="1">
    <name type="scientific">Arion vulgaris</name>
    <dbReference type="NCBI Taxonomy" id="1028688"/>
    <lineage>
        <taxon>Eukaryota</taxon>
        <taxon>Metazoa</taxon>
        <taxon>Spiralia</taxon>
        <taxon>Lophotrochozoa</taxon>
        <taxon>Mollusca</taxon>
        <taxon>Gastropoda</taxon>
        <taxon>Heterobranchia</taxon>
        <taxon>Euthyneura</taxon>
        <taxon>Panpulmonata</taxon>
        <taxon>Eupulmonata</taxon>
        <taxon>Stylommatophora</taxon>
        <taxon>Helicina</taxon>
        <taxon>Arionoidea</taxon>
        <taxon>Arionidae</taxon>
        <taxon>Arion</taxon>
    </lineage>
</organism>
<evidence type="ECO:0000313" key="1">
    <source>
        <dbReference type="EMBL" id="CEK96756.1"/>
    </source>
</evidence>
<protein>
    <submittedName>
        <fullName evidence="1">Uncharacterized protein</fullName>
    </submittedName>
</protein>
<feature type="non-terminal residue" evidence="1">
    <location>
        <position position="51"/>
    </location>
</feature>
<dbReference type="AlphaFoldDB" id="A0A0B7BWK0"/>
<gene>
    <name evidence="1" type="primary">ORF213354</name>
</gene>
<name>A0A0B7BWK0_9EUPU</name>
<reference evidence="1" key="1">
    <citation type="submission" date="2014-12" db="EMBL/GenBank/DDBJ databases">
        <title>Insight into the proteome of Arion vulgaris.</title>
        <authorList>
            <person name="Aradska J."/>
            <person name="Bulat T."/>
            <person name="Smidak R."/>
            <person name="Sarate P."/>
            <person name="Gangsoo J."/>
            <person name="Sialana F."/>
            <person name="Bilban M."/>
            <person name="Lubec G."/>
        </authorList>
    </citation>
    <scope>NUCLEOTIDE SEQUENCE</scope>
    <source>
        <tissue evidence="1">Skin</tissue>
    </source>
</reference>